<name>A0A815RBI8_9BILA</name>
<evidence type="ECO:0000313" key="4">
    <source>
        <dbReference type="Proteomes" id="UP000663882"/>
    </source>
</evidence>
<feature type="domain" description="MULE transposase" evidence="1">
    <location>
        <begin position="72"/>
        <end position="168"/>
    </location>
</feature>
<comment type="caution">
    <text evidence="2">The sequence shown here is derived from an EMBL/GenBank/DDBJ whole genome shotgun (WGS) entry which is preliminary data.</text>
</comment>
<evidence type="ECO:0000313" key="2">
    <source>
        <dbReference type="EMBL" id="CAF1474774.1"/>
    </source>
</evidence>
<dbReference type="OrthoDB" id="10029846at2759"/>
<dbReference type="EMBL" id="CAJNOO010007842">
    <property type="protein sequence ID" value="CAF1474774.1"/>
    <property type="molecule type" value="Genomic_DNA"/>
</dbReference>
<dbReference type="AlphaFoldDB" id="A0A815RBI8"/>
<gene>
    <name evidence="3" type="ORF">OTI717_LOCUS35656</name>
    <name evidence="2" type="ORF">RFH988_LOCUS37707</name>
</gene>
<organism evidence="2 4">
    <name type="scientific">Rotaria sordida</name>
    <dbReference type="NCBI Taxonomy" id="392033"/>
    <lineage>
        <taxon>Eukaryota</taxon>
        <taxon>Metazoa</taxon>
        <taxon>Spiralia</taxon>
        <taxon>Gnathifera</taxon>
        <taxon>Rotifera</taxon>
        <taxon>Eurotatoria</taxon>
        <taxon>Bdelloidea</taxon>
        <taxon>Philodinida</taxon>
        <taxon>Philodinidae</taxon>
        <taxon>Rotaria</taxon>
    </lineage>
</organism>
<accession>A0A815RBI8</accession>
<feature type="non-terminal residue" evidence="2">
    <location>
        <position position="344"/>
    </location>
</feature>
<evidence type="ECO:0000259" key="1">
    <source>
        <dbReference type="Pfam" id="PF10551"/>
    </source>
</evidence>
<reference evidence="2" key="1">
    <citation type="submission" date="2021-02" db="EMBL/GenBank/DDBJ databases">
        <authorList>
            <person name="Nowell W R."/>
        </authorList>
    </citation>
    <scope>NUCLEOTIDE SEQUENCE</scope>
</reference>
<dbReference type="Proteomes" id="UP000663882">
    <property type="component" value="Unassembled WGS sequence"/>
</dbReference>
<proteinExistence type="predicted"/>
<dbReference type="InterPro" id="IPR018289">
    <property type="entry name" value="MULE_transposase_dom"/>
</dbReference>
<dbReference type="EMBL" id="CAJOAX010014070">
    <property type="protein sequence ID" value="CAF4139342.1"/>
    <property type="molecule type" value="Genomic_DNA"/>
</dbReference>
<dbReference type="Proteomes" id="UP000663823">
    <property type="component" value="Unassembled WGS sequence"/>
</dbReference>
<protein>
    <recommendedName>
        <fullName evidence="1">MULE transposase domain-containing protein</fullName>
    </recommendedName>
</protein>
<sequence length="344" mass="39725">FYLLEPCFSRLRLSLLPSIPSDLDFIVPVRYTVNIDGQRFLLVDLSNQKRFKRLLVFASDRQLDILFQCDWLFIDGTFKIVPALFSQLVCIVGIFEGQVVTLCYALVDSKHTDAYRAIIRSLKEEAVKRGGVLNPNYVMTDFEAGLIKAISAEFPTTTHHVGCFFHHTQSIYRMIATLGLKATYENVESVRDLCRKLMAVALLPIDDVEDGYLEVLNQLTLETFSDTHVFNLMNDLMNYYDREWLRVIGMNNRISHKLVEAHPNVWKVLDMLVSEEFHTHQYVNQVITGRKRPSRATKEQKRYQKQLDNLYDLYGRKVIDLPTMLSGLGSMVANNTKSKQKKKD</sequence>
<evidence type="ECO:0000313" key="3">
    <source>
        <dbReference type="EMBL" id="CAF4139342.1"/>
    </source>
</evidence>
<dbReference type="Pfam" id="PF10551">
    <property type="entry name" value="MULE"/>
    <property type="match status" value="1"/>
</dbReference>